<organism evidence="1">
    <name type="scientific">Anguilla anguilla</name>
    <name type="common">European freshwater eel</name>
    <name type="synonym">Muraena anguilla</name>
    <dbReference type="NCBI Taxonomy" id="7936"/>
    <lineage>
        <taxon>Eukaryota</taxon>
        <taxon>Metazoa</taxon>
        <taxon>Chordata</taxon>
        <taxon>Craniata</taxon>
        <taxon>Vertebrata</taxon>
        <taxon>Euteleostomi</taxon>
        <taxon>Actinopterygii</taxon>
        <taxon>Neopterygii</taxon>
        <taxon>Teleostei</taxon>
        <taxon>Anguilliformes</taxon>
        <taxon>Anguillidae</taxon>
        <taxon>Anguilla</taxon>
    </lineage>
</organism>
<reference evidence="1" key="2">
    <citation type="journal article" date="2015" name="Fish Shellfish Immunol.">
        <title>Early steps in the European eel (Anguilla anguilla)-Vibrio vulnificus interaction in the gills: Role of the RtxA13 toxin.</title>
        <authorList>
            <person name="Callol A."/>
            <person name="Pajuelo D."/>
            <person name="Ebbesson L."/>
            <person name="Teles M."/>
            <person name="MacKenzie S."/>
            <person name="Amaro C."/>
        </authorList>
    </citation>
    <scope>NUCLEOTIDE SEQUENCE</scope>
</reference>
<sequence length="23" mass="2736">MGLQFSGFCITRPTYLLQQQYKL</sequence>
<accession>A0A0E9VKV6</accession>
<evidence type="ECO:0000313" key="1">
    <source>
        <dbReference type="EMBL" id="JAH78729.1"/>
    </source>
</evidence>
<dbReference type="EMBL" id="GBXM01029848">
    <property type="protein sequence ID" value="JAH78729.1"/>
    <property type="molecule type" value="Transcribed_RNA"/>
</dbReference>
<protein>
    <submittedName>
        <fullName evidence="1">Uncharacterized protein</fullName>
    </submittedName>
</protein>
<proteinExistence type="predicted"/>
<name>A0A0E9VKV6_ANGAN</name>
<dbReference type="AlphaFoldDB" id="A0A0E9VKV6"/>
<reference evidence="1" key="1">
    <citation type="submission" date="2014-11" db="EMBL/GenBank/DDBJ databases">
        <authorList>
            <person name="Amaro Gonzalez C."/>
        </authorList>
    </citation>
    <scope>NUCLEOTIDE SEQUENCE</scope>
</reference>